<dbReference type="Proteomes" id="UP000636755">
    <property type="component" value="Unassembled WGS sequence"/>
</dbReference>
<dbReference type="Gene3D" id="3.90.960.10">
    <property type="entry name" value="YbaK/aminoacyl-tRNA synthetase-associated domain"/>
    <property type="match status" value="1"/>
</dbReference>
<comment type="similarity">
    <text evidence="1">Belongs to the PRORSD1 family.</text>
</comment>
<proteinExistence type="inferred from homology"/>
<evidence type="ECO:0000313" key="4">
    <source>
        <dbReference type="Proteomes" id="UP000636755"/>
    </source>
</evidence>
<feature type="domain" description="YbaK/aminoacyl-tRNA synthetase-associated" evidence="2">
    <location>
        <begin position="37"/>
        <end position="161"/>
    </location>
</feature>
<evidence type="ECO:0000259" key="2">
    <source>
        <dbReference type="Pfam" id="PF04073"/>
    </source>
</evidence>
<dbReference type="InterPro" id="IPR036754">
    <property type="entry name" value="YbaK/aa-tRNA-synt-asso_dom_sf"/>
</dbReference>
<dbReference type="InterPro" id="IPR040285">
    <property type="entry name" value="ProX/PRXD1"/>
</dbReference>
<protein>
    <submittedName>
        <fullName evidence="3">Prolyl-tRNA synthetase associated domain-containing protein</fullName>
    </submittedName>
</protein>
<name>A0ABR7HKS1_9FIRM</name>
<reference evidence="3 4" key="1">
    <citation type="submission" date="2020-08" db="EMBL/GenBank/DDBJ databases">
        <title>Genome public.</title>
        <authorList>
            <person name="Liu C."/>
            <person name="Sun Q."/>
        </authorList>
    </citation>
    <scope>NUCLEOTIDE SEQUENCE [LARGE SCALE GENOMIC DNA]</scope>
    <source>
        <strain evidence="3 4">NSJ-71</strain>
    </source>
</reference>
<evidence type="ECO:0000256" key="1">
    <source>
        <dbReference type="ARBA" id="ARBA00010201"/>
    </source>
</evidence>
<keyword evidence="4" id="KW-1185">Reference proteome</keyword>
<gene>
    <name evidence="3" type="ORF">H8R91_05985</name>
</gene>
<evidence type="ECO:0000313" key="3">
    <source>
        <dbReference type="EMBL" id="MBC5728077.1"/>
    </source>
</evidence>
<dbReference type="PANTHER" id="PTHR31423">
    <property type="entry name" value="YBAK DOMAIN-CONTAINING PROTEIN"/>
    <property type="match status" value="1"/>
</dbReference>
<accession>A0ABR7HKS1</accession>
<dbReference type="SUPFAM" id="SSF55826">
    <property type="entry name" value="YbaK/ProRS associated domain"/>
    <property type="match status" value="1"/>
</dbReference>
<dbReference type="Pfam" id="PF04073">
    <property type="entry name" value="tRNA_edit"/>
    <property type="match status" value="1"/>
</dbReference>
<dbReference type="InterPro" id="IPR007214">
    <property type="entry name" value="YbaK/aa-tRNA-synth-assoc-dom"/>
</dbReference>
<sequence length="180" mass="20221">MELYKGRPQNIEGRLDREVRVYDLLDSLGIEYLRTDHGHADTMEACNEIDKVLDVLICKNLFLCNRQKTKFYLLMMPGDKPFKTKELSSQINSARLSFASAEAMEEYLDILPGSVSVMGLMNDKENAVTLLVDEDVLKGEYVGCHPCVNTSSLKIKTTDVFDKFLKAVGHTATVVHLTGE</sequence>
<dbReference type="EMBL" id="JACOPS010000002">
    <property type="protein sequence ID" value="MBC5728077.1"/>
    <property type="molecule type" value="Genomic_DNA"/>
</dbReference>
<comment type="caution">
    <text evidence="3">The sequence shown here is derived from an EMBL/GenBank/DDBJ whole genome shotgun (WGS) entry which is preliminary data.</text>
</comment>
<dbReference type="CDD" id="cd04335">
    <property type="entry name" value="PrdX_deacylase"/>
    <property type="match status" value="1"/>
</dbReference>
<organism evidence="3 4">
    <name type="scientific">Ruminococcus intestinalis</name>
    <dbReference type="NCBI Taxonomy" id="2763066"/>
    <lineage>
        <taxon>Bacteria</taxon>
        <taxon>Bacillati</taxon>
        <taxon>Bacillota</taxon>
        <taxon>Clostridia</taxon>
        <taxon>Eubacteriales</taxon>
        <taxon>Oscillospiraceae</taxon>
        <taxon>Ruminococcus</taxon>
    </lineage>
</organism>
<dbReference type="PANTHER" id="PTHR31423:SF3">
    <property type="entry name" value="PROLYL-TRNA SYNTHETASE ASSOCIATED DOMAIN-CONTAINING PROTEIN 1-RELATED"/>
    <property type="match status" value="1"/>
</dbReference>